<sequence length="285" mass="33131">MKETDYGLELLPDLQKSQALLLRKIIDFFRANDINYFLTGGSVLGSIYYQDFLPYDDDVDLGIPRKDYARLIEILKKESQIFGKDTFSNHYSLDSDFKYPAIKVFNLNYNVTSLLENDNEISHPFIDIAPIDGSPTGFFKKRAFKIKFTLLAKLYAYSMVMINPNKKSKAIYQIQHLIANILALFVKQDKQFFLKKLDNYIAKFDIDSSERSGTLLGRYGMKELVPSKDWGKGKNAQFSNIEVRIPEHPEDYITDLYGGYRTYTKEEFLEEWHIIILGKNPDLKF</sequence>
<dbReference type="RefSeq" id="WP_278216539.1">
    <property type="nucleotide sequence ID" value="NZ_JAOWLP010000020.1"/>
</dbReference>
<dbReference type="EMBL" id="JAOWLP010000020">
    <property type="protein sequence ID" value="MDG4982426.1"/>
    <property type="molecule type" value="Genomic_DNA"/>
</dbReference>
<proteinExistence type="predicted"/>
<comment type="caution">
    <text evidence="2">The sequence shown here is derived from an EMBL/GenBank/DDBJ whole genome shotgun (WGS) entry which is preliminary data.</text>
</comment>
<dbReference type="AlphaFoldDB" id="A0A9X4NJ66"/>
<accession>A0A9X4NJ66</accession>
<dbReference type="PANTHER" id="PTHR43404">
    <property type="entry name" value="LIPOPOLYSACCHARIDE CHOLINEPHOSPHOTRANSFERASE LICD"/>
    <property type="match status" value="1"/>
</dbReference>
<evidence type="ECO:0000313" key="3">
    <source>
        <dbReference type="Proteomes" id="UP001152656"/>
    </source>
</evidence>
<feature type="domain" description="LicD/FKTN/FKRP nucleotidyltransferase" evidence="1">
    <location>
        <begin position="30"/>
        <end position="258"/>
    </location>
</feature>
<protein>
    <submittedName>
        <fullName evidence="2">LicD family protein</fullName>
    </submittedName>
</protein>
<dbReference type="Proteomes" id="UP001152656">
    <property type="component" value="Unassembled WGS sequence"/>
</dbReference>
<dbReference type="GO" id="GO:0009100">
    <property type="term" value="P:glycoprotein metabolic process"/>
    <property type="evidence" value="ECO:0007669"/>
    <property type="project" value="UniProtKB-ARBA"/>
</dbReference>
<reference evidence="2" key="1">
    <citation type="submission" date="2022-10" db="EMBL/GenBank/DDBJ databases">
        <authorList>
            <person name="Turner M.S."/>
            <person name="Huang W."/>
        </authorList>
    </citation>
    <scope>NUCLEOTIDE SEQUENCE</scope>
    <source>
        <strain evidence="2">581</strain>
    </source>
</reference>
<gene>
    <name evidence="2" type="ORF">OGZ39_12350</name>
</gene>
<dbReference type="InterPro" id="IPR007074">
    <property type="entry name" value="LicD/FKTN/FKRP_NTP_transf"/>
</dbReference>
<dbReference type="Pfam" id="PF04991">
    <property type="entry name" value="LicD"/>
    <property type="match status" value="1"/>
</dbReference>
<evidence type="ECO:0000259" key="1">
    <source>
        <dbReference type="Pfam" id="PF04991"/>
    </source>
</evidence>
<reference evidence="2" key="2">
    <citation type="journal article" date="2023" name="Food Microbiol.">
        <title>Evaluation of the fermentation potential of lactic acid bacteria isolated from herbs, fruits and vegetables as starter cultures in nut-based milk alternatives.</title>
        <authorList>
            <person name="Huang W."/>
            <person name="Dong A."/>
            <person name="Pham H.T."/>
            <person name="Zhou C."/>
            <person name="Huo Z."/>
            <person name="Watjen A.P."/>
            <person name="Prakash S."/>
            <person name="Bang-Berthelsen C.H."/>
            <person name="Turner M.S."/>
        </authorList>
    </citation>
    <scope>NUCLEOTIDE SEQUENCE</scope>
    <source>
        <strain evidence="2">581</strain>
    </source>
</reference>
<dbReference type="InterPro" id="IPR052942">
    <property type="entry name" value="LPS_cholinephosphotransferase"/>
</dbReference>
<organism evidence="2 3">
    <name type="scientific">Lactococcus lactis</name>
    <dbReference type="NCBI Taxonomy" id="1358"/>
    <lineage>
        <taxon>Bacteria</taxon>
        <taxon>Bacillati</taxon>
        <taxon>Bacillota</taxon>
        <taxon>Bacilli</taxon>
        <taxon>Lactobacillales</taxon>
        <taxon>Streptococcaceae</taxon>
        <taxon>Lactococcus</taxon>
    </lineage>
</organism>
<name>A0A9X4NJ66_9LACT</name>
<evidence type="ECO:0000313" key="2">
    <source>
        <dbReference type="EMBL" id="MDG4982426.1"/>
    </source>
</evidence>
<dbReference type="PANTHER" id="PTHR43404:SF2">
    <property type="entry name" value="LIPOPOLYSACCHARIDE CHOLINEPHOSPHOTRANSFERASE LICD"/>
    <property type="match status" value="1"/>
</dbReference>